<dbReference type="GO" id="GO:0022857">
    <property type="term" value="F:transmembrane transporter activity"/>
    <property type="evidence" value="ECO:0007669"/>
    <property type="project" value="InterPro"/>
</dbReference>
<comment type="subcellular location">
    <subcellularLocation>
        <location evidence="1">Endomembrane system</location>
        <topology evidence="1">Multi-pass membrane protein</topology>
    </subcellularLocation>
</comment>
<accession>A0A934IEK4</accession>
<dbReference type="PANTHER" id="PTHR23501">
    <property type="entry name" value="MAJOR FACILITATOR SUPERFAMILY"/>
    <property type="match status" value="1"/>
</dbReference>
<dbReference type="PANTHER" id="PTHR23501:SF191">
    <property type="entry name" value="VACUOLAR BASIC AMINO ACID TRANSPORTER 4"/>
    <property type="match status" value="1"/>
</dbReference>
<feature type="transmembrane region" description="Helical" evidence="6">
    <location>
        <begin position="304"/>
        <end position="323"/>
    </location>
</feature>
<dbReference type="Gene3D" id="1.20.1250.20">
    <property type="entry name" value="MFS general substrate transporter like domains"/>
    <property type="match status" value="1"/>
</dbReference>
<feature type="transmembrane region" description="Helical" evidence="6">
    <location>
        <begin position="100"/>
        <end position="122"/>
    </location>
</feature>
<feature type="transmembrane region" description="Helical" evidence="6">
    <location>
        <begin position="202"/>
        <end position="223"/>
    </location>
</feature>
<feature type="transmembrane region" description="Helical" evidence="6">
    <location>
        <begin position="261"/>
        <end position="280"/>
    </location>
</feature>
<dbReference type="SUPFAM" id="SSF103473">
    <property type="entry name" value="MFS general substrate transporter"/>
    <property type="match status" value="1"/>
</dbReference>
<dbReference type="InterPro" id="IPR020846">
    <property type="entry name" value="MFS_dom"/>
</dbReference>
<keyword evidence="9" id="KW-1185">Reference proteome</keyword>
<evidence type="ECO:0000259" key="7">
    <source>
        <dbReference type="PROSITE" id="PS50850"/>
    </source>
</evidence>
<protein>
    <submittedName>
        <fullName evidence="8">MFS transporter</fullName>
    </submittedName>
</protein>
<dbReference type="InterPro" id="IPR036259">
    <property type="entry name" value="MFS_trans_sf"/>
</dbReference>
<feature type="transmembrane region" description="Helical" evidence="6">
    <location>
        <begin position="485"/>
        <end position="506"/>
    </location>
</feature>
<evidence type="ECO:0000256" key="6">
    <source>
        <dbReference type="SAM" id="Phobius"/>
    </source>
</evidence>
<dbReference type="AlphaFoldDB" id="A0A934IEK4"/>
<feature type="transmembrane region" description="Helical" evidence="6">
    <location>
        <begin position="75"/>
        <end position="94"/>
    </location>
</feature>
<dbReference type="PROSITE" id="PS50850">
    <property type="entry name" value="MFS"/>
    <property type="match status" value="1"/>
</dbReference>
<dbReference type="GO" id="GO:0012505">
    <property type="term" value="C:endomembrane system"/>
    <property type="evidence" value="ECO:0007669"/>
    <property type="project" value="UniProtKB-SubCell"/>
</dbReference>
<keyword evidence="3 6" id="KW-0812">Transmembrane</keyword>
<organism evidence="8 9">
    <name type="scientific">Acuticoccus mangrovi</name>
    <dbReference type="NCBI Taxonomy" id="2796142"/>
    <lineage>
        <taxon>Bacteria</taxon>
        <taxon>Pseudomonadati</taxon>
        <taxon>Pseudomonadota</taxon>
        <taxon>Alphaproteobacteria</taxon>
        <taxon>Hyphomicrobiales</taxon>
        <taxon>Amorphaceae</taxon>
        <taxon>Acuticoccus</taxon>
    </lineage>
</organism>
<feature type="transmembrane region" description="Helical" evidence="6">
    <location>
        <begin position="391"/>
        <end position="418"/>
    </location>
</feature>
<evidence type="ECO:0000313" key="9">
    <source>
        <dbReference type="Proteomes" id="UP000609531"/>
    </source>
</evidence>
<feature type="transmembrane region" description="Helical" evidence="6">
    <location>
        <begin position="229"/>
        <end position="249"/>
    </location>
</feature>
<reference evidence="8" key="1">
    <citation type="submission" date="2020-12" db="EMBL/GenBank/DDBJ databases">
        <title>Bacterial taxonomy.</title>
        <authorList>
            <person name="Pan X."/>
        </authorList>
    </citation>
    <scope>NUCLEOTIDE SEQUENCE</scope>
    <source>
        <strain evidence="8">B2012</strain>
    </source>
</reference>
<dbReference type="Proteomes" id="UP000609531">
    <property type="component" value="Unassembled WGS sequence"/>
</dbReference>
<feature type="transmembrane region" description="Helical" evidence="6">
    <location>
        <begin position="358"/>
        <end position="379"/>
    </location>
</feature>
<comment type="caution">
    <text evidence="8">The sequence shown here is derived from an EMBL/GenBank/DDBJ whole genome shotgun (WGS) entry which is preliminary data.</text>
</comment>
<feature type="transmembrane region" description="Helical" evidence="6">
    <location>
        <begin position="45"/>
        <end position="63"/>
    </location>
</feature>
<evidence type="ECO:0000256" key="1">
    <source>
        <dbReference type="ARBA" id="ARBA00004127"/>
    </source>
</evidence>
<evidence type="ECO:0000256" key="3">
    <source>
        <dbReference type="ARBA" id="ARBA00022692"/>
    </source>
</evidence>
<feature type="transmembrane region" description="Helical" evidence="6">
    <location>
        <begin position="330"/>
        <end position="352"/>
    </location>
</feature>
<name>A0A934IEK4_9HYPH</name>
<sequence length="522" mass="55470">MPPLRAAGYCATSVVLALAQGFGQSLVSSNVNVLQGSFGATQAEVTWLAAAYLAPNVSLTLALVKIRAQYGLRNFAELSILGFVLAAILNYTAHDLDAAIAVRFMSGMAAAPMTSLAFLYMLEPLPPRLKLGVGLSAALTFIMLGPTVTRLISPHLLDIGLWHGLTAMEMALAMIGFGLIYLLPLNSPPRHKVIEAADVVSYFLIAIGFGSVAVVLTLGTLYWWLEAPWLGWLVVVAAATLTLAAVIELNRKNPLLDIRWLASPQIVHFAGALLLFRIVLSEQTSGAAGLFRTLGYLNADMQTLYVVILVASLAGGLVCAVSMRPGKEPWFHSVALLLIIVGAVMDSTITSATRPDDLLLSQGMIAFASALFLPPAMMRGLMAALAKGREYILSFIIVFLVTQKLGGTLGAAVFGTFVRLRQQLHLTRIVEGFALGDTLVTERLATLTGVYGATMPDAANRAAQAAAQLKSEATREAVVLAYADAFRVIAVITALALAGLFIHLAADYVRARLAPGRAAERA</sequence>
<dbReference type="EMBL" id="JAEKJA010000003">
    <property type="protein sequence ID" value="MBJ3775098.1"/>
    <property type="molecule type" value="Genomic_DNA"/>
</dbReference>
<dbReference type="GO" id="GO:0005886">
    <property type="term" value="C:plasma membrane"/>
    <property type="evidence" value="ECO:0007669"/>
    <property type="project" value="TreeGrafter"/>
</dbReference>
<gene>
    <name evidence="8" type="ORF">JCR33_05325</name>
</gene>
<evidence type="ECO:0000256" key="2">
    <source>
        <dbReference type="ARBA" id="ARBA00022448"/>
    </source>
</evidence>
<dbReference type="RefSeq" id="WP_198881239.1">
    <property type="nucleotide sequence ID" value="NZ_JAEKJA010000003.1"/>
</dbReference>
<evidence type="ECO:0000256" key="5">
    <source>
        <dbReference type="ARBA" id="ARBA00023136"/>
    </source>
</evidence>
<evidence type="ECO:0000256" key="4">
    <source>
        <dbReference type="ARBA" id="ARBA00022989"/>
    </source>
</evidence>
<keyword evidence="4 6" id="KW-1133">Transmembrane helix</keyword>
<keyword evidence="2" id="KW-0813">Transport</keyword>
<evidence type="ECO:0000313" key="8">
    <source>
        <dbReference type="EMBL" id="MBJ3775098.1"/>
    </source>
</evidence>
<feature type="transmembrane region" description="Helical" evidence="6">
    <location>
        <begin position="161"/>
        <end position="182"/>
    </location>
</feature>
<proteinExistence type="predicted"/>
<keyword evidence="5 6" id="KW-0472">Membrane</keyword>
<feature type="domain" description="Major facilitator superfamily (MFS) profile" evidence="7">
    <location>
        <begin position="9"/>
        <end position="508"/>
    </location>
</feature>
<feature type="transmembrane region" description="Helical" evidence="6">
    <location>
        <begin position="129"/>
        <end position="149"/>
    </location>
</feature>